<dbReference type="Proteomes" id="UP001492380">
    <property type="component" value="Unassembled WGS sequence"/>
</dbReference>
<feature type="signal peptide" evidence="1">
    <location>
        <begin position="1"/>
        <end position="29"/>
    </location>
</feature>
<evidence type="ECO:0000313" key="2">
    <source>
        <dbReference type="EMBL" id="KAK8226235.1"/>
    </source>
</evidence>
<evidence type="ECO:0008006" key="4">
    <source>
        <dbReference type="Google" id="ProtNLM"/>
    </source>
</evidence>
<organism evidence="2 3">
    <name type="scientific">Phyllosticta capitalensis</name>
    <dbReference type="NCBI Taxonomy" id="121624"/>
    <lineage>
        <taxon>Eukaryota</taxon>
        <taxon>Fungi</taxon>
        <taxon>Dikarya</taxon>
        <taxon>Ascomycota</taxon>
        <taxon>Pezizomycotina</taxon>
        <taxon>Dothideomycetes</taxon>
        <taxon>Dothideomycetes incertae sedis</taxon>
        <taxon>Botryosphaeriales</taxon>
        <taxon>Phyllostictaceae</taxon>
        <taxon>Phyllosticta</taxon>
    </lineage>
</organism>
<proteinExistence type="predicted"/>
<feature type="chain" id="PRO_5045635225" description="Secreted protein" evidence="1">
    <location>
        <begin position="30"/>
        <end position="115"/>
    </location>
</feature>
<comment type="caution">
    <text evidence="2">The sequence shown here is derived from an EMBL/GenBank/DDBJ whole genome shotgun (WGS) entry which is preliminary data.</text>
</comment>
<evidence type="ECO:0000313" key="3">
    <source>
        <dbReference type="Proteomes" id="UP001492380"/>
    </source>
</evidence>
<gene>
    <name evidence="2" type="ORF">HDK90DRAFT_497079</name>
</gene>
<dbReference type="EMBL" id="JBBWRZ010000011">
    <property type="protein sequence ID" value="KAK8226235.1"/>
    <property type="molecule type" value="Genomic_DNA"/>
</dbReference>
<name>A0ABR1YE58_9PEZI</name>
<reference evidence="2 3" key="1">
    <citation type="submission" date="2024-04" db="EMBL/GenBank/DDBJ databases">
        <title>Phyllosticta paracitricarpa is synonymous to the EU quarantine fungus P. citricarpa based on phylogenomic analyses.</title>
        <authorList>
            <consortium name="Lawrence Berkeley National Laboratory"/>
            <person name="Van Ingen-Buijs V.A."/>
            <person name="Van Westerhoven A.C."/>
            <person name="Haridas S."/>
            <person name="Skiadas P."/>
            <person name="Martin F."/>
            <person name="Groenewald J.Z."/>
            <person name="Crous P.W."/>
            <person name="Seidl M.F."/>
        </authorList>
    </citation>
    <scope>NUCLEOTIDE SEQUENCE [LARGE SCALE GENOMIC DNA]</scope>
    <source>
        <strain evidence="2 3">CBS 123374</strain>
    </source>
</reference>
<sequence length="115" mass="12856">MRSTRGSASLFFPFFPFCFLFCFLFRAQSWSWSSLCVRASRGLTTDWVGIRLQNNPYLSFCNPACHHIYPSIRPLSILLVAIATTTAAHLSIYHHFGSAALQRAAAVGSGMLWHA</sequence>
<keyword evidence="3" id="KW-1185">Reference proteome</keyword>
<evidence type="ECO:0000256" key="1">
    <source>
        <dbReference type="SAM" id="SignalP"/>
    </source>
</evidence>
<keyword evidence="1" id="KW-0732">Signal</keyword>
<accession>A0ABR1YE58</accession>
<protein>
    <recommendedName>
        <fullName evidence="4">Secreted protein</fullName>
    </recommendedName>
</protein>